<dbReference type="RefSeq" id="WP_142529957.1">
    <property type="nucleotide sequence ID" value="NZ_CBCSJO010000010.1"/>
</dbReference>
<organism evidence="3 4">
    <name type="scientific">Pedobacter westerhofensis</name>
    <dbReference type="NCBI Taxonomy" id="425512"/>
    <lineage>
        <taxon>Bacteria</taxon>
        <taxon>Pseudomonadati</taxon>
        <taxon>Bacteroidota</taxon>
        <taxon>Sphingobacteriia</taxon>
        <taxon>Sphingobacteriales</taxon>
        <taxon>Sphingobacteriaceae</taxon>
        <taxon>Pedobacter</taxon>
    </lineage>
</organism>
<accession>A0A521F7B5</accession>
<keyword evidence="1" id="KW-0732">Signal</keyword>
<dbReference type="AlphaFoldDB" id="A0A521F7B5"/>
<feature type="chain" id="PRO_5022170044" description="PPC domain-containing protein" evidence="1">
    <location>
        <begin position="25"/>
        <end position="188"/>
    </location>
</feature>
<dbReference type="PANTHER" id="PTHR34988:SF1">
    <property type="entry name" value="DNA-BINDING PROTEIN"/>
    <property type="match status" value="1"/>
</dbReference>
<dbReference type="Proteomes" id="UP000320300">
    <property type="component" value="Unassembled WGS sequence"/>
</dbReference>
<dbReference type="PANTHER" id="PTHR34988">
    <property type="entry name" value="PROTEIN, PUTATIVE-RELATED"/>
    <property type="match status" value="1"/>
</dbReference>
<name>A0A521F7B5_9SPHI</name>
<feature type="signal peptide" evidence="1">
    <location>
        <begin position="1"/>
        <end position="24"/>
    </location>
</feature>
<reference evidence="3 4" key="1">
    <citation type="submission" date="2017-05" db="EMBL/GenBank/DDBJ databases">
        <authorList>
            <person name="Varghese N."/>
            <person name="Submissions S."/>
        </authorList>
    </citation>
    <scope>NUCLEOTIDE SEQUENCE [LARGE SCALE GENOMIC DNA]</scope>
    <source>
        <strain evidence="3 4">DSM 19036</strain>
    </source>
</reference>
<dbReference type="PROSITE" id="PS51742">
    <property type="entry name" value="PPC"/>
    <property type="match status" value="1"/>
</dbReference>
<dbReference type="EMBL" id="FXTN01000010">
    <property type="protein sequence ID" value="SMO92053.1"/>
    <property type="molecule type" value="Genomic_DNA"/>
</dbReference>
<feature type="domain" description="PPC" evidence="2">
    <location>
        <begin position="48"/>
        <end position="185"/>
    </location>
</feature>
<gene>
    <name evidence="3" type="ORF">SAMN06265348_110256</name>
</gene>
<sequence length="188" mass="20379">MRKQTIYFAATLLLSATLASQAYAQEYVSPIKPAETGKAPGMKVKLLSTAGETKTYMLVFAHGDEVVSGLTEFAQKYNVKSAHYKGVGDAVSAKAGFYDYARKQFKVIRVDTSEITSFIGDVALFNGRPVAHTHFSAATFDGLVHGGHLLELIIGPTMEVTITVEPTALYKKLDQEFGAGVIDPELKK</sequence>
<proteinExistence type="predicted"/>
<evidence type="ECO:0000313" key="3">
    <source>
        <dbReference type="EMBL" id="SMO92053.1"/>
    </source>
</evidence>
<keyword evidence="4" id="KW-1185">Reference proteome</keyword>
<protein>
    <recommendedName>
        <fullName evidence="2">PPC domain-containing protein</fullName>
    </recommendedName>
</protein>
<dbReference type="SUPFAM" id="SSF117856">
    <property type="entry name" value="AF0104/ALDC/Ptd012-like"/>
    <property type="match status" value="1"/>
</dbReference>
<evidence type="ECO:0000259" key="2">
    <source>
        <dbReference type="PROSITE" id="PS51742"/>
    </source>
</evidence>
<dbReference type="Gene3D" id="3.30.1330.80">
    <property type="entry name" value="Hypothetical protein, similar to alpha- acetolactate decarboxylase, domain 2"/>
    <property type="match status" value="1"/>
</dbReference>
<evidence type="ECO:0000256" key="1">
    <source>
        <dbReference type="SAM" id="SignalP"/>
    </source>
</evidence>
<evidence type="ECO:0000313" key="4">
    <source>
        <dbReference type="Proteomes" id="UP000320300"/>
    </source>
</evidence>
<dbReference type="Pfam" id="PF03479">
    <property type="entry name" value="PCC"/>
    <property type="match status" value="1"/>
</dbReference>
<dbReference type="InterPro" id="IPR005175">
    <property type="entry name" value="PPC_dom"/>
</dbReference>
<dbReference type="CDD" id="cd11378">
    <property type="entry name" value="DUF296"/>
    <property type="match status" value="1"/>
</dbReference>
<dbReference type="OrthoDB" id="9798999at2"/>